<organism evidence="4 6">
    <name type="scientific">Streptococcus suis</name>
    <dbReference type="NCBI Taxonomy" id="1307"/>
    <lineage>
        <taxon>Bacteria</taxon>
        <taxon>Bacillati</taxon>
        <taxon>Bacillota</taxon>
        <taxon>Bacilli</taxon>
        <taxon>Lactobacillales</taxon>
        <taxon>Streptococcaceae</taxon>
        <taxon>Streptococcus</taxon>
    </lineage>
</organism>
<dbReference type="RefSeq" id="WP_044683759.1">
    <property type="nucleotide sequence ID" value="NZ_CECW01000044.1"/>
</dbReference>
<accession>A0A0Z8JA44</accession>
<name>A0A0Z8JA44_STRSU</name>
<dbReference type="EMBL" id="SSXP01000002">
    <property type="protein sequence ID" value="TII08880.1"/>
    <property type="molecule type" value="Genomic_DNA"/>
</dbReference>
<evidence type="ECO:0000256" key="3">
    <source>
        <dbReference type="SAM" id="Phobius"/>
    </source>
</evidence>
<evidence type="ECO:0000313" key="4">
    <source>
        <dbReference type="EMBL" id="CYV50168.1"/>
    </source>
</evidence>
<reference evidence="5 7" key="2">
    <citation type="submission" date="2019-04" db="EMBL/GenBank/DDBJ databases">
        <title>Genome analysis of Streptococcus suis strain WUSS425.</title>
        <authorList>
            <person name="Chen H."/>
            <person name="Gao X."/>
            <person name="Wu Z."/>
        </authorList>
    </citation>
    <scope>NUCLEOTIDE SEQUENCE [LARGE SCALE GENOMIC DNA]</scope>
    <source>
        <strain evidence="5 7">WUSS425</strain>
    </source>
</reference>
<dbReference type="NCBIfam" id="TIGR01076">
    <property type="entry name" value="sortase_fam"/>
    <property type="match status" value="1"/>
</dbReference>
<dbReference type="InterPro" id="IPR023365">
    <property type="entry name" value="Sortase_dom-sf"/>
</dbReference>
<dbReference type="CDD" id="cd05827">
    <property type="entry name" value="Sortase_C"/>
    <property type="match status" value="1"/>
</dbReference>
<keyword evidence="3" id="KW-0472">Membrane</keyword>
<dbReference type="SUPFAM" id="SSF63817">
    <property type="entry name" value="Sortase"/>
    <property type="match status" value="1"/>
</dbReference>
<evidence type="ECO:0000313" key="5">
    <source>
        <dbReference type="EMBL" id="TII08880.1"/>
    </source>
</evidence>
<dbReference type="AlphaFoldDB" id="A0A0Z8JA44"/>
<evidence type="ECO:0000256" key="2">
    <source>
        <dbReference type="PIRSR" id="PIRSR605754-1"/>
    </source>
</evidence>
<reference evidence="4 6" key="1">
    <citation type="submission" date="2016-02" db="EMBL/GenBank/DDBJ databases">
        <authorList>
            <consortium name="Pathogen Informatics"/>
        </authorList>
    </citation>
    <scope>NUCLEOTIDE SEQUENCE [LARGE SCALE GENOMIC DNA]</scope>
    <source>
        <strain evidence="4 6">LSS80</strain>
    </source>
</reference>
<feature type="transmembrane region" description="Helical" evidence="3">
    <location>
        <begin position="247"/>
        <end position="270"/>
    </location>
</feature>
<evidence type="ECO:0000313" key="7">
    <source>
        <dbReference type="Proteomes" id="UP000305768"/>
    </source>
</evidence>
<evidence type="ECO:0000313" key="6">
    <source>
        <dbReference type="Proteomes" id="UP000070960"/>
    </source>
</evidence>
<evidence type="ECO:0000256" key="1">
    <source>
        <dbReference type="ARBA" id="ARBA00022801"/>
    </source>
</evidence>
<keyword evidence="3" id="KW-0812">Transmembrane</keyword>
<keyword evidence="1" id="KW-0378">Hydrolase</keyword>
<dbReference type="Gene3D" id="2.40.260.10">
    <property type="entry name" value="Sortase"/>
    <property type="match status" value="1"/>
</dbReference>
<feature type="active site" description="Proton donor/acceptor" evidence="2">
    <location>
        <position position="148"/>
    </location>
</feature>
<dbReference type="InterPro" id="IPR042002">
    <property type="entry name" value="Sortase_C"/>
</dbReference>
<dbReference type="GO" id="GO:0016787">
    <property type="term" value="F:hydrolase activity"/>
    <property type="evidence" value="ECO:0007669"/>
    <property type="project" value="UniProtKB-KW"/>
</dbReference>
<dbReference type="Proteomes" id="UP000305768">
    <property type="component" value="Unassembled WGS sequence"/>
</dbReference>
<sequence>MKQRAGIRYIFLILVGILILLYPYISSSWNRYRDQQLISSHREWVDTQPEKEKEKMWQAAQSYNNELGIQPVPDAFSLREGIHDPKYEAVLNASQDGMMGYVEIPKIDIELPIYHYTSDSVLQKGAGHLFGSALPVGGDGSHTVVSAHRGLPNAEMFTNLPQLEKGDQFYFHVLGETLAYEVDRIQVVKPDQVSSLSGIEGEDYATLITCTPYGINTERILVRGKRVPYDKKDYEKAQSSQKKVDEIYLAVQVVCGVLGFLLSLLIILFVKKRDQKRKNKESM</sequence>
<dbReference type="InterPro" id="IPR005754">
    <property type="entry name" value="Sortase"/>
</dbReference>
<gene>
    <name evidence="4" type="primary">srtC4</name>
    <name evidence="4" type="ORF">ERS132442_00548</name>
    <name evidence="5" type="ORF">FAJ34_02335</name>
</gene>
<protein>
    <submittedName>
        <fullName evidence="5">Class C sortase</fullName>
    </submittedName>
    <submittedName>
        <fullName evidence="4">Sortase SrtC4</fullName>
    </submittedName>
</protein>
<keyword evidence="3" id="KW-1133">Transmembrane helix</keyword>
<dbReference type="Proteomes" id="UP000070960">
    <property type="component" value="Unassembled WGS sequence"/>
</dbReference>
<dbReference type="NCBIfam" id="NF033745">
    <property type="entry name" value="class_C_sortase"/>
    <property type="match status" value="1"/>
</dbReference>
<dbReference type="EMBL" id="FIIE01000003">
    <property type="protein sequence ID" value="CYV50168.1"/>
    <property type="molecule type" value="Genomic_DNA"/>
</dbReference>
<proteinExistence type="predicted"/>
<feature type="transmembrane region" description="Helical" evidence="3">
    <location>
        <begin position="7"/>
        <end position="25"/>
    </location>
</feature>
<dbReference type="Pfam" id="PF04203">
    <property type="entry name" value="Sortase"/>
    <property type="match status" value="1"/>
</dbReference>
<feature type="active site" description="Acyl-thioester intermediate" evidence="2">
    <location>
        <position position="210"/>
    </location>
</feature>